<dbReference type="RefSeq" id="XP_033648807.1">
    <property type="nucleotide sequence ID" value="XM_033795008.1"/>
</dbReference>
<feature type="non-terminal residue" evidence="1">
    <location>
        <position position="1"/>
    </location>
</feature>
<accession>A0A6A6J5L8</accession>
<dbReference type="EMBL" id="ML986555">
    <property type="protein sequence ID" value="KAF2271268.1"/>
    <property type="molecule type" value="Genomic_DNA"/>
</dbReference>
<feature type="non-terminal residue" evidence="1">
    <location>
        <position position="207"/>
    </location>
</feature>
<evidence type="ECO:0000313" key="2">
    <source>
        <dbReference type="Proteomes" id="UP000800097"/>
    </source>
</evidence>
<dbReference type="Proteomes" id="UP000800097">
    <property type="component" value="Unassembled WGS sequence"/>
</dbReference>
<dbReference type="GeneID" id="54548183"/>
<dbReference type="AlphaFoldDB" id="A0A6A6J5L8"/>
<organism evidence="1 2">
    <name type="scientific">Westerdykella ornata</name>
    <dbReference type="NCBI Taxonomy" id="318751"/>
    <lineage>
        <taxon>Eukaryota</taxon>
        <taxon>Fungi</taxon>
        <taxon>Dikarya</taxon>
        <taxon>Ascomycota</taxon>
        <taxon>Pezizomycotina</taxon>
        <taxon>Dothideomycetes</taxon>
        <taxon>Pleosporomycetidae</taxon>
        <taxon>Pleosporales</taxon>
        <taxon>Sporormiaceae</taxon>
        <taxon>Westerdykella</taxon>
    </lineage>
</organism>
<proteinExistence type="predicted"/>
<gene>
    <name evidence="1" type="ORF">EI97DRAFT_364717</name>
</gene>
<reference evidence="1" key="1">
    <citation type="journal article" date="2020" name="Stud. Mycol.">
        <title>101 Dothideomycetes genomes: a test case for predicting lifestyles and emergence of pathogens.</title>
        <authorList>
            <person name="Haridas S."/>
            <person name="Albert R."/>
            <person name="Binder M."/>
            <person name="Bloem J."/>
            <person name="Labutti K."/>
            <person name="Salamov A."/>
            <person name="Andreopoulos B."/>
            <person name="Baker S."/>
            <person name="Barry K."/>
            <person name="Bills G."/>
            <person name="Bluhm B."/>
            <person name="Cannon C."/>
            <person name="Castanera R."/>
            <person name="Culley D."/>
            <person name="Daum C."/>
            <person name="Ezra D."/>
            <person name="Gonzalez J."/>
            <person name="Henrissat B."/>
            <person name="Kuo A."/>
            <person name="Liang C."/>
            <person name="Lipzen A."/>
            <person name="Lutzoni F."/>
            <person name="Magnuson J."/>
            <person name="Mondo S."/>
            <person name="Nolan M."/>
            <person name="Ohm R."/>
            <person name="Pangilinan J."/>
            <person name="Park H.-J."/>
            <person name="Ramirez L."/>
            <person name="Alfaro M."/>
            <person name="Sun H."/>
            <person name="Tritt A."/>
            <person name="Yoshinaga Y."/>
            <person name="Zwiers L.-H."/>
            <person name="Turgeon B."/>
            <person name="Goodwin S."/>
            <person name="Spatafora J."/>
            <person name="Crous P."/>
            <person name="Grigoriev I."/>
        </authorList>
    </citation>
    <scope>NUCLEOTIDE SEQUENCE</scope>
    <source>
        <strain evidence="1">CBS 379.55</strain>
    </source>
</reference>
<sequence length="207" mass="23429">IHLTHDAQRLYWPVEGSWETAIRVMQHVHYDPSVPLGPYLHQETAILQSPLTEPKISSVTVRVQQLECWEDEWMEVHGEHDDPGEDGIGECGNAVFGPLDDYDPDSDGEGLSKFVHLLRCCGADRPRKKKASLVVKASGEYLTIHDYVVAVHPWLLRLRDDILAASGDLLDSKPLPADTKLVVWYGLAEVDVLEDKEWRTMKAKWPL</sequence>
<name>A0A6A6J5L8_WESOR</name>
<dbReference type="OrthoDB" id="3944545at2759"/>
<keyword evidence="2" id="KW-1185">Reference proteome</keyword>
<protein>
    <submittedName>
        <fullName evidence="1">Uncharacterized protein</fullName>
    </submittedName>
</protein>
<evidence type="ECO:0000313" key="1">
    <source>
        <dbReference type="EMBL" id="KAF2271268.1"/>
    </source>
</evidence>